<feature type="transmembrane region" description="Helical" evidence="15">
    <location>
        <begin position="1208"/>
        <end position="1230"/>
    </location>
</feature>
<feature type="transmembrane region" description="Helical" evidence="15">
    <location>
        <begin position="847"/>
        <end position="872"/>
    </location>
</feature>
<feature type="transmembrane region" description="Helical" evidence="15">
    <location>
        <begin position="380"/>
        <end position="402"/>
    </location>
</feature>
<keyword evidence="12" id="KW-0325">Glycoprotein</keyword>
<dbReference type="PROSITE" id="PS50156">
    <property type="entry name" value="SSD"/>
    <property type="match status" value="1"/>
</dbReference>
<dbReference type="RefSeq" id="XP_062699281.1">
    <property type="nucleotide sequence ID" value="XM_062843297.1"/>
</dbReference>
<dbReference type="NCBIfam" id="TIGR00917">
    <property type="entry name" value="2A060601"/>
    <property type="match status" value="1"/>
</dbReference>
<dbReference type="Proteomes" id="UP000069940">
    <property type="component" value="Unassembled WGS sequence"/>
</dbReference>
<comment type="subcellular location">
    <subcellularLocation>
        <location evidence="1">Endomembrane system</location>
        <topology evidence="1">Multi-pass membrane protein</topology>
    </subcellularLocation>
</comment>
<protein>
    <recommendedName>
        <fullName evidence="16">SSD domain-containing protein</fullName>
    </recommendedName>
</protein>
<feature type="transmembrane region" description="Helical" evidence="15">
    <location>
        <begin position="1278"/>
        <end position="1300"/>
    </location>
</feature>
<keyword evidence="9 15" id="KW-0472">Membrane</keyword>
<feature type="domain" description="SSD" evidence="16">
    <location>
        <begin position="707"/>
        <end position="872"/>
    </location>
</feature>
<dbReference type="Gene3D" id="1.20.1640.10">
    <property type="entry name" value="Multidrug efflux transporter AcrB transmembrane domain"/>
    <property type="match status" value="2"/>
</dbReference>
<comment type="catalytic activity">
    <reaction evidence="14">
        <text>cholesterol(in) = cholesterol(out)</text>
        <dbReference type="Rhea" id="RHEA:39747"/>
        <dbReference type="ChEBI" id="CHEBI:16113"/>
    </reaction>
</comment>
<evidence type="ECO:0000256" key="6">
    <source>
        <dbReference type="ARBA" id="ARBA00022729"/>
    </source>
</evidence>
<evidence type="ECO:0000256" key="4">
    <source>
        <dbReference type="ARBA" id="ARBA00022548"/>
    </source>
</evidence>
<keyword evidence="3" id="KW-0813">Transport</keyword>
<accession>A0ABM1ZEW3</accession>
<keyword evidence="4" id="KW-0153">Cholesterol metabolism</keyword>
<dbReference type="SUPFAM" id="SSF82866">
    <property type="entry name" value="Multidrug efflux transporter AcrB transmembrane domain"/>
    <property type="match status" value="2"/>
</dbReference>
<organism evidence="17 18">
    <name type="scientific">Aedes albopictus</name>
    <name type="common">Asian tiger mosquito</name>
    <name type="synonym">Stegomyia albopicta</name>
    <dbReference type="NCBI Taxonomy" id="7160"/>
    <lineage>
        <taxon>Eukaryota</taxon>
        <taxon>Metazoa</taxon>
        <taxon>Ecdysozoa</taxon>
        <taxon>Arthropoda</taxon>
        <taxon>Hexapoda</taxon>
        <taxon>Insecta</taxon>
        <taxon>Pterygota</taxon>
        <taxon>Neoptera</taxon>
        <taxon>Endopterygota</taxon>
        <taxon>Diptera</taxon>
        <taxon>Nematocera</taxon>
        <taxon>Culicoidea</taxon>
        <taxon>Culicidae</taxon>
        <taxon>Culicinae</taxon>
        <taxon>Aedini</taxon>
        <taxon>Aedes</taxon>
        <taxon>Stegomyia</taxon>
    </lineage>
</organism>
<sequence length="1363" mass="151336">MPGVRSISTRLNAPPAVEVGVLSGRGILSHERHGNLIWVVVVVAVEFSIVSKLAGGILGIDWSIWLSGGLAERVGSVRCRSSRESDVSRVLCFMGRNAYGAVMGPGRGLLSSRWMSVRLIVLVLVLVACQRVAAQDEEHHCVMYGVCYQIGMHKQNCPTTEKAKPLDSLMAEEILKRRCGFVFEDEKMPVCCNHEQLIELDNNFKNGEGVFGRCETCTRNMLYSICNMACSPEQSRFLTTHTTIIPSTPDDISYVSKVDYRIDRAHVQGVYDSCKGVILPSSGKYGMDIACGGWESTGCTAERWYEFLGDSINNDYVPFLIEYQYPENAYNRYNQDVLHCNEGYNDSNSCSCVDCFDSCPVSDPPKAVDPGFLVGDLNGVTFVVAVVIGGFGLVIVLFSGFYKSSGSSFEFPKFCGGFPAVNVGLTKFFTCWGTFCAAHPVLVIAICSWIVVGLCYGIIHLQITTDPVELWAAPESRSRVEKDYFDSRFSPFHRTTQLFIKPTKQNYVVHQTSTGNITFGPAYDKEFLLAVFELQEQIELIGQDEDAGLEKICYAPMTAAGQETVLSECTVQSVFGYFQNDYDKFNNIRTDIEGFEVNYLNTINDCTRNAYIPACFGPYGGPVEPGIAVGGFPKPASGESPDFRLATGVIITILIKNKANKDELGPMMEWEKKYIEFMEQYRNPLMDIAYTAERSIEDGIDAMSEAEMFTVIISYVVMFVYITISLGKISGIRTFFKESKIILAVGGIVVVLVSVACSLGFFGYLRLATTMLTIEVIPFLVLAVGVDNIFMLVHAFQRIDRVQTPETDKAIGKALGQIGPSILLTSASECCCFAIGGLSPMPAVNTFAWYATVALFVDFVLQITAFVALMALDERRVASGRLDLFCCVKSDKTMVGNEEIGILESFVGKYYAPYLMKKPVRLTVLAFFIILSSLSLMVVPNVEPGLDQELSMPKDSHLVKYFQFMAELLWMGAPVYFVLKPGLNYTSVVDQNLVCGGVLCNDDSVQTQLYLASRYPEITRIARPSSSWLDDYIDWLSIDSCCRYNSTDGSFCLSSNTFCQPCPREYDETGVRPTVEQFERYMEFFLSDIPDDRCAKAGRAAYLTALNYVTDSSGHLNVHDSYFMSYHTTVVTSRDFYEALEWARKITDDIQEMLDEKGAGVEVFPYSVFYVFYEQYLTIWSDALLSLGLSLAAVFVVTLLVTGLDIVFSLIVLLMVFLILLNMGGFMWAWNITLNAVSLVNLVMSVGIGVEFISHIVRSFKNEAGSNIERAAEALTKTGSSVFSGITLTKFAGIIVLAFANSQIFQIFYFRMYLGIVLIGALHGLVLLPVFLSYIGPRSTKQTFFRATTDPEPKFSITESHNL</sequence>
<evidence type="ECO:0000256" key="14">
    <source>
        <dbReference type="ARBA" id="ARBA00034049"/>
    </source>
</evidence>
<dbReference type="Pfam" id="PF16414">
    <property type="entry name" value="NPC1_N"/>
    <property type="match status" value="1"/>
</dbReference>
<dbReference type="GeneID" id="134284447"/>
<evidence type="ECO:0000256" key="5">
    <source>
        <dbReference type="ARBA" id="ARBA00022692"/>
    </source>
</evidence>
<feature type="transmembrane region" description="Helical" evidence="15">
    <location>
        <begin position="441"/>
        <end position="459"/>
    </location>
</feature>
<feature type="transmembrane region" description="Helical" evidence="15">
    <location>
        <begin position="709"/>
        <end position="729"/>
    </location>
</feature>
<reference evidence="18" key="1">
    <citation type="journal article" date="2015" name="Proc. Natl. Acad. Sci. U.S.A.">
        <title>Genome sequence of the Asian Tiger mosquito, Aedes albopictus, reveals insights into its biology, genetics, and evolution.</title>
        <authorList>
            <person name="Chen X.G."/>
            <person name="Jiang X."/>
            <person name="Gu J."/>
            <person name="Xu M."/>
            <person name="Wu Y."/>
            <person name="Deng Y."/>
            <person name="Zhang C."/>
            <person name="Bonizzoni M."/>
            <person name="Dermauw W."/>
            <person name="Vontas J."/>
            <person name="Armbruster P."/>
            <person name="Huang X."/>
            <person name="Yang Y."/>
            <person name="Zhang H."/>
            <person name="He W."/>
            <person name="Peng H."/>
            <person name="Liu Y."/>
            <person name="Wu K."/>
            <person name="Chen J."/>
            <person name="Lirakis M."/>
            <person name="Topalis P."/>
            <person name="Van Leeuwen T."/>
            <person name="Hall A.B."/>
            <person name="Jiang X."/>
            <person name="Thorpe C."/>
            <person name="Mueller R.L."/>
            <person name="Sun C."/>
            <person name="Waterhouse R.M."/>
            <person name="Yan G."/>
            <person name="Tu Z.J."/>
            <person name="Fang X."/>
            <person name="James A.A."/>
        </authorList>
    </citation>
    <scope>NUCLEOTIDE SEQUENCE [LARGE SCALE GENOMIC DNA]</scope>
    <source>
        <strain evidence="18">Foshan</strain>
    </source>
</reference>
<evidence type="ECO:0000256" key="13">
    <source>
        <dbReference type="ARBA" id="ARBA00023221"/>
    </source>
</evidence>
<dbReference type="PANTHER" id="PTHR45727:SF6">
    <property type="entry name" value="NPC INTRACELLULAR CHOLESTEROL TRANSPORTER 1 HOMOLOG 1B"/>
    <property type="match status" value="1"/>
</dbReference>
<evidence type="ECO:0000259" key="16">
    <source>
        <dbReference type="PROSITE" id="PS50156"/>
    </source>
</evidence>
<feature type="transmembrane region" description="Helical" evidence="15">
    <location>
        <begin position="1312"/>
        <end position="1336"/>
    </location>
</feature>
<feature type="transmembrane region" description="Helical" evidence="15">
    <location>
        <begin position="741"/>
        <end position="764"/>
    </location>
</feature>
<name>A0ABM1ZEW3_AEDAL</name>
<evidence type="ECO:0000256" key="3">
    <source>
        <dbReference type="ARBA" id="ARBA00022448"/>
    </source>
</evidence>
<keyword evidence="18" id="KW-1185">Reference proteome</keyword>
<dbReference type="InterPro" id="IPR053958">
    <property type="entry name" value="HMGCR/SNAP/NPC1-like_SSD"/>
</dbReference>
<keyword evidence="8" id="KW-0443">Lipid metabolism</keyword>
<dbReference type="InterPro" id="IPR000731">
    <property type="entry name" value="SSD"/>
</dbReference>
<dbReference type="InterPro" id="IPR004765">
    <property type="entry name" value="NPC1-like"/>
</dbReference>
<keyword evidence="10" id="KW-1015">Disulfide bond</keyword>
<evidence type="ECO:0000256" key="7">
    <source>
        <dbReference type="ARBA" id="ARBA00022989"/>
    </source>
</evidence>
<evidence type="ECO:0000256" key="9">
    <source>
        <dbReference type="ARBA" id="ARBA00023136"/>
    </source>
</evidence>
<evidence type="ECO:0000256" key="2">
    <source>
        <dbReference type="ARBA" id="ARBA00005585"/>
    </source>
</evidence>
<keyword evidence="13" id="KW-0753">Steroid metabolism</keyword>
<evidence type="ECO:0000256" key="1">
    <source>
        <dbReference type="ARBA" id="ARBA00004127"/>
    </source>
</evidence>
<feature type="transmembrane region" description="Helical" evidence="15">
    <location>
        <begin position="961"/>
        <end position="979"/>
    </location>
</feature>
<keyword evidence="7 15" id="KW-1133">Transmembrane helix</keyword>
<dbReference type="Pfam" id="PF12349">
    <property type="entry name" value="Sterol-sensing"/>
    <property type="match status" value="1"/>
</dbReference>
<evidence type="ECO:0000313" key="18">
    <source>
        <dbReference type="Proteomes" id="UP000069940"/>
    </source>
</evidence>
<keyword evidence="6" id="KW-0732">Signal</keyword>
<feature type="transmembrane region" description="Helical" evidence="15">
    <location>
        <begin position="1179"/>
        <end position="1201"/>
    </location>
</feature>
<reference evidence="17" key="2">
    <citation type="submission" date="2025-05" db="UniProtKB">
        <authorList>
            <consortium name="EnsemblMetazoa"/>
        </authorList>
    </citation>
    <scope>IDENTIFICATION</scope>
    <source>
        <strain evidence="17">Foshan</strain>
    </source>
</reference>
<evidence type="ECO:0000256" key="8">
    <source>
        <dbReference type="ARBA" id="ARBA00023098"/>
    </source>
</evidence>
<dbReference type="InterPro" id="IPR053956">
    <property type="entry name" value="NPC1_MLD"/>
</dbReference>
<feature type="transmembrane region" description="Helical" evidence="15">
    <location>
        <begin position="776"/>
        <end position="796"/>
    </location>
</feature>
<evidence type="ECO:0000256" key="11">
    <source>
        <dbReference type="ARBA" id="ARBA00023166"/>
    </source>
</evidence>
<dbReference type="EnsemblMetazoa" id="AALFPA23_017790.R26061">
    <property type="protein sequence ID" value="AALFPA23_017790.P26061"/>
    <property type="gene ID" value="AALFPA23_017790"/>
</dbReference>
<evidence type="ECO:0000256" key="10">
    <source>
        <dbReference type="ARBA" id="ARBA00023157"/>
    </source>
</evidence>
<comment type="similarity">
    <text evidence="2">Belongs to the patched family.</text>
</comment>
<evidence type="ECO:0000256" key="12">
    <source>
        <dbReference type="ARBA" id="ARBA00023180"/>
    </source>
</evidence>
<evidence type="ECO:0000256" key="15">
    <source>
        <dbReference type="SAM" id="Phobius"/>
    </source>
</evidence>
<proteinExistence type="inferred from homology"/>
<dbReference type="InterPro" id="IPR032190">
    <property type="entry name" value="NPC1_N"/>
</dbReference>
<evidence type="ECO:0000313" key="17">
    <source>
        <dbReference type="EnsemblMetazoa" id="AALFPA23_017790.P26061"/>
    </source>
</evidence>
<feature type="transmembrane region" description="Helical" evidence="15">
    <location>
        <begin position="922"/>
        <end position="941"/>
    </location>
</feature>
<keyword evidence="11" id="KW-1207">Sterol metabolism</keyword>
<feature type="transmembrane region" description="Helical" evidence="15">
    <location>
        <begin position="1236"/>
        <end position="1257"/>
    </location>
</feature>
<keyword evidence="5 15" id="KW-0812">Transmembrane</keyword>
<dbReference type="PANTHER" id="PTHR45727">
    <property type="entry name" value="NPC INTRACELLULAR CHOLESTEROL TRANSPORTER 1"/>
    <property type="match status" value="1"/>
</dbReference>
<dbReference type="Pfam" id="PF22314">
    <property type="entry name" value="NPC1_MLD"/>
    <property type="match status" value="1"/>
</dbReference>